<comment type="caution">
    <text evidence="3">The sequence shown here is derived from an EMBL/GenBank/DDBJ whole genome shotgun (WGS) entry which is preliminary data.</text>
</comment>
<organism evidence="3 4">
    <name type="scientific">Reticulomyxa filosa</name>
    <dbReference type="NCBI Taxonomy" id="46433"/>
    <lineage>
        <taxon>Eukaryota</taxon>
        <taxon>Sar</taxon>
        <taxon>Rhizaria</taxon>
        <taxon>Retaria</taxon>
        <taxon>Foraminifera</taxon>
        <taxon>Monothalamids</taxon>
        <taxon>Reticulomyxidae</taxon>
        <taxon>Reticulomyxa</taxon>
    </lineage>
</organism>
<feature type="chain" id="PRO_5004976006" description="DEP domain-containing protein" evidence="1">
    <location>
        <begin position="21"/>
        <end position="244"/>
    </location>
</feature>
<dbReference type="SMART" id="SM00049">
    <property type="entry name" value="DEP"/>
    <property type="match status" value="1"/>
</dbReference>
<dbReference type="InterPro" id="IPR000591">
    <property type="entry name" value="DEP_dom"/>
</dbReference>
<keyword evidence="4" id="KW-1185">Reference proteome</keyword>
<dbReference type="PROSITE" id="PS50186">
    <property type="entry name" value="DEP"/>
    <property type="match status" value="1"/>
</dbReference>
<proteinExistence type="predicted"/>
<evidence type="ECO:0000313" key="4">
    <source>
        <dbReference type="Proteomes" id="UP000023152"/>
    </source>
</evidence>
<dbReference type="CDD" id="cd04371">
    <property type="entry name" value="DEP"/>
    <property type="match status" value="1"/>
</dbReference>
<dbReference type="PANTHER" id="PTHR22829:SF16">
    <property type="entry name" value="PH DOMAIN-CONTAINING PROTEIN"/>
    <property type="match status" value="1"/>
</dbReference>
<keyword evidence="1" id="KW-0732">Signal</keyword>
<sequence length="244" mass="28750">MLRLTNNIMILFLMILNIWFEEKQLSFVKNFNKLTPFCSLLNKNQCKIKEKIAMLFFNKGLENKKINNFLMVLFFFTITKTNMQVRNNNKVYYFNAWETIFAKEKIHITKMAVSLRRKTLDLEDIAKQIAENVEIKDRTYHFKVYKQCFVGSDVVQYFIATGLAKNVSEAVWLGNVLIKEDYIKHVAYAHGFKNEKLLYEFTEEMKERASRSSSLSISFNPHENVSISDDELEELGYVIFHSSL</sequence>
<evidence type="ECO:0000256" key="1">
    <source>
        <dbReference type="SAM" id="SignalP"/>
    </source>
</evidence>
<evidence type="ECO:0000259" key="2">
    <source>
        <dbReference type="PROSITE" id="PS50186"/>
    </source>
</evidence>
<dbReference type="PANTHER" id="PTHR22829">
    <property type="entry name" value="DEP DOMAIN PROTEIN"/>
    <property type="match status" value="1"/>
</dbReference>
<dbReference type="OrthoDB" id="21144at2759"/>
<feature type="domain" description="DEP" evidence="2">
    <location>
        <begin position="129"/>
        <end position="203"/>
    </location>
</feature>
<dbReference type="Proteomes" id="UP000023152">
    <property type="component" value="Unassembled WGS sequence"/>
</dbReference>
<feature type="signal peptide" evidence="1">
    <location>
        <begin position="1"/>
        <end position="20"/>
    </location>
</feature>
<name>X6P6J5_RETFI</name>
<dbReference type="InterPro" id="IPR036390">
    <property type="entry name" value="WH_DNA-bd_sf"/>
</dbReference>
<dbReference type="InterPro" id="IPR036388">
    <property type="entry name" value="WH-like_DNA-bd_sf"/>
</dbReference>
<accession>X6P6J5</accession>
<dbReference type="Pfam" id="PF00610">
    <property type="entry name" value="DEP"/>
    <property type="match status" value="1"/>
</dbReference>
<reference evidence="3 4" key="1">
    <citation type="journal article" date="2013" name="Curr. Biol.">
        <title>The Genome of the Foraminiferan Reticulomyxa filosa.</title>
        <authorList>
            <person name="Glockner G."/>
            <person name="Hulsmann N."/>
            <person name="Schleicher M."/>
            <person name="Noegel A.A."/>
            <person name="Eichinger L."/>
            <person name="Gallinger C."/>
            <person name="Pawlowski J."/>
            <person name="Sierra R."/>
            <person name="Euteneuer U."/>
            <person name="Pillet L."/>
            <person name="Moustafa A."/>
            <person name="Platzer M."/>
            <person name="Groth M."/>
            <person name="Szafranski K."/>
            <person name="Schliwa M."/>
        </authorList>
    </citation>
    <scope>NUCLEOTIDE SEQUENCE [LARGE SCALE GENOMIC DNA]</scope>
</reference>
<feature type="non-terminal residue" evidence="3">
    <location>
        <position position="244"/>
    </location>
</feature>
<dbReference type="AlphaFoldDB" id="X6P6J5"/>
<dbReference type="SUPFAM" id="SSF46785">
    <property type="entry name" value="Winged helix' DNA-binding domain"/>
    <property type="match status" value="1"/>
</dbReference>
<evidence type="ECO:0000313" key="3">
    <source>
        <dbReference type="EMBL" id="ETO34155.1"/>
    </source>
</evidence>
<dbReference type="GO" id="GO:0035556">
    <property type="term" value="P:intracellular signal transduction"/>
    <property type="evidence" value="ECO:0007669"/>
    <property type="project" value="InterPro"/>
</dbReference>
<gene>
    <name evidence="3" type="ORF">RFI_02936</name>
</gene>
<dbReference type="Gene3D" id="1.10.10.10">
    <property type="entry name" value="Winged helix-like DNA-binding domain superfamily/Winged helix DNA-binding domain"/>
    <property type="match status" value="1"/>
</dbReference>
<dbReference type="InterPro" id="IPR051832">
    <property type="entry name" value="mTOR-Rac_regulators"/>
</dbReference>
<dbReference type="EMBL" id="ASPP01002819">
    <property type="protein sequence ID" value="ETO34155.1"/>
    <property type="molecule type" value="Genomic_DNA"/>
</dbReference>
<protein>
    <recommendedName>
        <fullName evidence="2">DEP domain-containing protein</fullName>
    </recommendedName>
</protein>
<dbReference type="GO" id="GO:0023051">
    <property type="term" value="P:regulation of signaling"/>
    <property type="evidence" value="ECO:0007669"/>
    <property type="project" value="TreeGrafter"/>
</dbReference>